<reference evidence="3 4" key="1">
    <citation type="submission" date="2018-05" db="EMBL/GenBank/DDBJ databases">
        <title>Genome comparison of Eubacterium sp.</title>
        <authorList>
            <person name="Feng Y."/>
            <person name="Sanchez-Andrea I."/>
            <person name="Stams A.J.M."/>
            <person name="De Vos W.M."/>
        </authorList>
    </citation>
    <scope>NUCLEOTIDE SEQUENCE [LARGE SCALE GENOMIC DNA]</scope>
    <source>
        <strain evidence="3 4">YI</strain>
    </source>
</reference>
<sequence>MATKCYTGTPGSGKSLHATRNMVGWLEEGKNVIANFPIKVNEIKKNRGHFFYFSNDDITVPLLMQFNQTMHEPRKMGQTLLVIDEASVKFNSRTWNAKDRLDFLSFFAQHRHYGYDIILIQQNLNQIDSQIRALVEIEVHHRHANNYWLYRWLPFQLFIAVERNTAIKDKNSADFFTYSKYYGGLYDTFFEFNPALAVKPTKTLQDQIRSGEIVRFGGEPAKMKLHVKKAAPHADRKPSQEGTGRRAEPAT</sequence>
<protein>
    <recommendedName>
        <fullName evidence="2">Zona occludens toxin N-terminal domain-containing protein</fullName>
    </recommendedName>
</protein>
<dbReference type="EMBL" id="CP029487">
    <property type="protein sequence ID" value="QCT73432.1"/>
    <property type="molecule type" value="Genomic_DNA"/>
</dbReference>
<feature type="domain" description="Zona occludens toxin N-terminal" evidence="2">
    <location>
        <begin position="4"/>
        <end position="143"/>
    </location>
</feature>
<dbReference type="Proteomes" id="UP000218387">
    <property type="component" value="Chromosome"/>
</dbReference>
<evidence type="ECO:0000259" key="2">
    <source>
        <dbReference type="Pfam" id="PF05707"/>
    </source>
</evidence>
<dbReference type="Gene3D" id="3.40.50.300">
    <property type="entry name" value="P-loop containing nucleotide triphosphate hydrolases"/>
    <property type="match status" value="1"/>
</dbReference>
<proteinExistence type="predicted"/>
<dbReference type="Pfam" id="PF05707">
    <property type="entry name" value="Zot"/>
    <property type="match status" value="1"/>
</dbReference>
<dbReference type="InterPro" id="IPR008900">
    <property type="entry name" value="Zot_N"/>
</dbReference>
<evidence type="ECO:0000313" key="4">
    <source>
        <dbReference type="Proteomes" id="UP000218387"/>
    </source>
</evidence>
<dbReference type="SUPFAM" id="SSF52540">
    <property type="entry name" value="P-loop containing nucleoside triphosphate hydrolases"/>
    <property type="match status" value="1"/>
</dbReference>
<evidence type="ECO:0000256" key="1">
    <source>
        <dbReference type="SAM" id="MobiDB-lite"/>
    </source>
</evidence>
<dbReference type="KEGG" id="emt:CPZ25_019625"/>
<accession>A0A4P9CF96</accession>
<dbReference type="InterPro" id="IPR027417">
    <property type="entry name" value="P-loop_NTPase"/>
</dbReference>
<evidence type="ECO:0000313" key="3">
    <source>
        <dbReference type="EMBL" id="QCT73432.1"/>
    </source>
</evidence>
<feature type="region of interest" description="Disordered" evidence="1">
    <location>
        <begin position="226"/>
        <end position="251"/>
    </location>
</feature>
<gene>
    <name evidence="3" type="ORF">CPZ25_019625</name>
</gene>
<organism evidence="3 4">
    <name type="scientific">Eubacterium maltosivorans</name>
    <dbReference type="NCBI Taxonomy" id="2041044"/>
    <lineage>
        <taxon>Bacteria</taxon>
        <taxon>Bacillati</taxon>
        <taxon>Bacillota</taxon>
        <taxon>Clostridia</taxon>
        <taxon>Eubacteriales</taxon>
        <taxon>Eubacteriaceae</taxon>
        <taxon>Eubacterium</taxon>
    </lineage>
</organism>
<name>A0A4P9CF96_EUBML</name>
<feature type="compositionally biased region" description="Basic and acidic residues" evidence="1">
    <location>
        <begin position="232"/>
        <end position="251"/>
    </location>
</feature>
<keyword evidence="4" id="KW-1185">Reference proteome</keyword>
<dbReference type="RefSeq" id="WP_096920611.1">
    <property type="nucleotide sequence ID" value="NZ_CP029487.1"/>
</dbReference>
<dbReference type="AlphaFoldDB" id="A0A4P9CF96"/>